<protein>
    <submittedName>
        <fullName evidence="1">Uncharacterized protein</fullName>
    </submittedName>
</protein>
<dbReference type="InterPro" id="IPR018790">
    <property type="entry name" value="DUF2358"/>
</dbReference>
<dbReference type="EMBL" id="HBEA01000635">
    <property type="protein sequence ID" value="CAD8251008.1"/>
    <property type="molecule type" value="Transcribed_RNA"/>
</dbReference>
<accession>A0A7R9Y840</accession>
<name>A0A7R9Y840_9STRA</name>
<dbReference type="Gene3D" id="3.10.450.50">
    <property type="match status" value="1"/>
</dbReference>
<organism evidence="1">
    <name type="scientific">Pinguiococcus pyrenoidosus</name>
    <dbReference type="NCBI Taxonomy" id="172671"/>
    <lineage>
        <taxon>Eukaryota</taxon>
        <taxon>Sar</taxon>
        <taxon>Stramenopiles</taxon>
        <taxon>Ochrophyta</taxon>
        <taxon>Pinguiophyceae</taxon>
        <taxon>Pinguiochrysidales</taxon>
        <taxon>Pinguiochrysidaceae</taxon>
        <taxon>Pinguiococcus</taxon>
    </lineage>
</organism>
<dbReference type="Pfam" id="PF10184">
    <property type="entry name" value="DUF2358"/>
    <property type="match status" value="1"/>
</dbReference>
<dbReference type="AlphaFoldDB" id="A0A7R9Y840"/>
<reference evidence="1" key="1">
    <citation type="submission" date="2021-01" db="EMBL/GenBank/DDBJ databases">
        <authorList>
            <person name="Corre E."/>
            <person name="Pelletier E."/>
            <person name="Niang G."/>
            <person name="Scheremetjew M."/>
            <person name="Finn R."/>
            <person name="Kale V."/>
            <person name="Holt S."/>
            <person name="Cochrane G."/>
            <person name="Meng A."/>
            <person name="Brown T."/>
            <person name="Cohen L."/>
        </authorList>
    </citation>
    <scope>NUCLEOTIDE SEQUENCE</scope>
    <source>
        <strain evidence="1">CCMP2078</strain>
    </source>
</reference>
<sequence>MARSQSHQLRICSLAAAFGLAFALSPRLARRSALKTPPLSLDHRLPLKDATLNENVGFELPPSFLPLMCPSETLNDRRQEELRGNGGLQPKICNILDTLRDDYPYLFDQEPDLSIYTDDIEVTDPSGVPLIGKTNYQRMWAGLRAMKRYAMRDARLRYSMLYCQASNTVRVFWSVDVVLKPAIALYIAAGSEQEPIRIDGISVYHVNSDGLVYKHSVENLNYNNKLNRYIEAAAFDLQAWAAEVQRRHKRAWHTGHAAAFDFDKPLWQQLERDD</sequence>
<dbReference type="PANTHER" id="PTHR31094:SF2">
    <property type="entry name" value="RIKEN CDNA 2310061I04 GENE"/>
    <property type="match status" value="1"/>
</dbReference>
<evidence type="ECO:0000313" key="1">
    <source>
        <dbReference type="EMBL" id="CAD8251008.1"/>
    </source>
</evidence>
<proteinExistence type="predicted"/>
<dbReference type="PANTHER" id="PTHR31094">
    <property type="entry name" value="RIKEN CDNA 2310061I04 GENE"/>
    <property type="match status" value="1"/>
</dbReference>
<dbReference type="SUPFAM" id="SSF54427">
    <property type="entry name" value="NTF2-like"/>
    <property type="match status" value="1"/>
</dbReference>
<dbReference type="InterPro" id="IPR032710">
    <property type="entry name" value="NTF2-like_dom_sf"/>
</dbReference>
<gene>
    <name evidence="1" type="ORF">PPYR1160_LOCUS499</name>
</gene>